<dbReference type="EMBL" id="CP039350">
    <property type="protein sequence ID" value="QCD95697.1"/>
    <property type="molecule type" value="Genomic_DNA"/>
</dbReference>
<protein>
    <submittedName>
        <fullName evidence="1">Uncharacterized protein</fullName>
    </submittedName>
</protein>
<evidence type="ECO:0000313" key="1">
    <source>
        <dbReference type="EMBL" id="QCD95697.1"/>
    </source>
</evidence>
<evidence type="ECO:0000313" key="2">
    <source>
        <dbReference type="Proteomes" id="UP000501690"/>
    </source>
</evidence>
<accession>A0A4D6M4E6</accession>
<name>A0A4D6M4E6_VIGUN</name>
<keyword evidence="2" id="KW-1185">Reference proteome</keyword>
<reference evidence="1 2" key="1">
    <citation type="submission" date="2019-04" db="EMBL/GenBank/DDBJ databases">
        <title>An improved genome assembly and genetic linkage map for asparagus bean, Vigna unguiculata ssp. sesquipedialis.</title>
        <authorList>
            <person name="Xia Q."/>
            <person name="Zhang R."/>
            <person name="Dong Y."/>
        </authorList>
    </citation>
    <scope>NUCLEOTIDE SEQUENCE [LARGE SCALE GENOMIC DNA]</scope>
    <source>
        <tissue evidence="1">Leaf</tissue>
    </source>
</reference>
<gene>
    <name evidence="1" type="ORF">DEO72_LG6g392</name>
</gene>
<organism evidence="1 2">
    <name type="scientific">Vigna unguiculata</name>
    <name type="common">Cowpea</name>
    <dbReference type="NCBI Taxonomy" id="3917"/>
    <lineage>
        <taxon>Eukaryota</taxon>
        <taxon>Viridiplantae</taxon>
        <taxon>Streptophyta</taxon>
        <taxon>Embryophyta</taxon>
        <taxon>Tracheophyta</taxon>
        <taxon>Spermatophyta</taxon>
        <taxon>Magnoliopsida</taxon>
        <taxon>eudicotyledons</taxon>
        <taxon>Gunneridae</taxon>
        <taxon>Pentapetalae</taxon>
        <taxon>rosids</taxon>
        <taxon>fabids</taxon>
        <taxon>Fabales</taxon>
        <taxon>Fabaceae</taxon>
        <taxon>Papilionoideae</taxon>
        <taxon>50 kb inversion clade</taxon>
        <taxon>NPAAA clade</taxon>
        <taxon>indigoferoid/millettioid clade</taxon>
        <taxon>Phaseoleae</taxon>
        <taxon>Vigna</taxon>
    </lineage>
</organism>
<dbReference type="Proteomes" id="UP000501690">
    <property type="component" value="Linkage Group LG6"/>
</dbReference>
<proteinExistence type="predicted"/>
<sequence length="110" mass="12571">MVNSCVLLSDNDPLLRIGQVQILLYIKALSDGMVIDSFMFTSRPSPMEWSLFSFFTSRSSPMEWSLISLCLHQGPLRWNGHWFSYVCIKARSDGMGIDFLMLTSRPSPME</sequence>
<dbReference type="AlphaFoldDB" id="A0A4D6M4E6"/>